<dbReference type="AlphaFoldDB" id="A0A812VVF5"/>
<name>A0A812VVF5_SYMPI</name>
<protein>
    <submittedName>
        <fullName evidence="1">CARNS1 protein</fullName>
    </submittedName>
</protein>
<dbReference type="Proteomes" id="UP000649617">
    <property type="component" value="Unassembled WGS sequence"/>
</dbReference>
<sequence>SAVDEQGTSHQLMPYFPADWHTQPQLQSQIHMSPRLSANATTTRTAKFARPQGDLCIMLTPLTPRPHPLDAYLVYTPEWDDSTCLETHANIRKRCEENAGTKSWLSGMRAALKWLKTTVLNASDGAPKKFYLRQENFLEIEATCKYNEEEDSDTWSVSWFNINGKSRGGSLEGFTVGVNVPVAFFIISAEGTLQLLSKPILQ</sequence>
<accession>A0A812VVF5</accession>
<evidence type="ECO:0000313" key="1">
    <source>
        <dbReference type="EMBL" id="CAE7644853.1"/>
    </source>
</evidence>
<gene>
    <name evidence="1" type="primary">CARNS1</name>
    <name evidence="1" type="ORF">SPIL2461_LOCUS17126</name>
</gene>
<comment type="caution">
    <text evidence="1">The sequence shown here is derived from an EMBL/GenBank/DDBJ whole genome shotgun (WGS) entry which is preliminary data.</text>
</comment>
<organism evidence="1 2">
    <name type="scientific">Symbiodinium pilosum</name>
    <name type="common">Dinoflagellate</name>
    <dbReference type="NCBI Taxonomy" id="2952"/>
    <lineage>
        <taxon>Eukaryota</taxon>
        <taxon>Sar</taxon>
        <taxon>Alveolata</taxon>
        <taxon>Dinophyceae</taxon>
        <taxon>Suessiales</taxon>
        <taxon>Symbiodiniaceae</taxon>
        <taxon>Symbiodinium</taxon>
    </lineage>
</organism>
<dbReference type="EMBL" id="CAJNIZ010042970">
    <property type="protein sequence ID" value="CAE7644853.1"/>
    <property type="molecule type" value="Genomic_DNA"/>
</dbReference>
<feature type="non-terminal residue" evidence="1">
    <location>
        <position position="1"/>
    </location>
</feature>
<reference evidence="1" key="1">
    <citation type="submission" date="2021-02" db="EMBL/GenBank/DDBJ databases">
        <authorList>
            <person name="Dougan E. K."/>
            <person name="Rhodes N."/>
            <person name="Thang M."/>
            <person name="Chan C."/>
        </authorList>
    </citation>
    <scope>NUCLEOTIDE SEQUENCE</scope>
</reference>
<keyword evidence="2" id="KW-1185">Reference proteome</keyword>
<evidence type="ECO:0000313" key="2">
    <source>
        <dbReference type="Proteomes" id="UP000649617"/>
    </source>
</evidence>
<proteinExistence type="predicted"/>